<protein>
    <recommendedName>
        <fullName evidence="2">GTP cyclohydrolase 1 type 2 homolog</fullName>
    </recommendedName>
</protein>
<comment type="similarity">
    <text evidence="1">Belongs to the GTP cyclohydrolase I type 2/NIF3 family.</text>
</comment>
<dbReference type="InterPro" id="IPR036069">
    <property type="entry name" value="DUF34/NIF3_sf"/>
</dbReference>
<dbReference type="EMBL" id="JAGSOJ010000004">
    <property type="protein sequence ID" value="MCM1991884.1"/>
    <property type="molecule type" value="Genomic_DNA"/>
</dbReference>
<keyword evidence="6" id="KW-1185">Reference proteome</keyword>
<proteinExistence type="inferred from homology"/>
<dbReference type="Gene3D" id="3.40.1390.30">
    <property type="entry name" value="NIF3 (NGG1p interacting factor 3)-like"/>
    <property type="match status" value="2"/>
</dbReference>
<evidence type="ECO:0000313" key="6">
    <source>
        <dbReference type="Proteomes" id="UP001056429"/>
    </source>
</evidence>
<name>A0A9J6P6K7_9CLOT</name>
<gene>
    <name evidence="5" type="ORF">KDK92_19260</name>
</gene>
<dbReference type="AlphaFoldDB" id="A0A9J6P6K7"/>
<sequence>MLINDFENFIIDTFTKEKLEIVKGKNEYGFTNMGIKDVSKLGYCTNLTIESAREAAKNNVDLLITHHDAWEWMSGIKEEVLEILKHSNITHFFIHLPLDDAEFGNNTSILKKLGFRVTDKFSNDEGMYCGRIGEIDEPIEFEKLVNKIEMLLEEPVRKWKNNERLIKKIGVVTGAGFSAIDIKDAVNLGCDAYFTGEKILYTVQYAQYSKMNLIVGSHTFTEIFGLESLVKMINKRYPMVEIIRIKEEHIE</sequence>
<reference evidence="5" key="1">
    <citation type="journal article" date="2021" name="mSystems">
        <title>Bacteria and Archaea Synergistically Convert Glycine Betaine to Biogenic Methane in the Formosa Cold Seep of the South China Sea.</title>
        <authorList>
            <person name="Li L."/>
            <person name="Zhang W."/>
            <person name="Zhang S."/>
            <person name="Song L."/>
            <person name="Sun Q."/>
            <person name="Zhang H."/>
            <person name="Xiang H."/>
            <person name="Dong X."/>
        </authorList>
    </citation>
    <scope>NUCLEOTIDE SEQUENCE</scope>
    <source>
        <strain evidence="5">ZWT</strain>
    </source>
</reference>
<keyword evidence="3 4" id="KW-0479">Metal-binding</keyword>
<dbReference type="RefSeq" id="WP_250861018.1">
    <property type="nucleotide sequence ID" value="NZ_JAGSOJ010000004.1"/>
</dbReference>
<dbReference type="GO" id="GO:0005737">
    <property type="term" value="C:cytoplasm"/>
    <property type="evidence" value="ECO:0007669"/>
    <property type="project" value="TreeGrafter"/>
</dbReference>
<evidence type="ECO:0000256" key="4">
    <source>
        <dbReference type="PIRSR" id="PIRSR602678-1"/>
    </source>
</evidence>
<dbReference type="InterPro" id="IPR002678">
    <property type="entry name" value="DUF34/NIF3"/>
</dbReference>
<dbReference type="Pfam" id="PF01784">
    <property type="entry name" value="DUF34_NIF3"/>
    <property type="match status" value="1"/>
</dbReference>
<feature type="binding site" evidence="4">
    <location>
        <position position="99"/>
    </location>
    <ligand>
        <name>a divalent metal cation</name>
        <dbReference type="ChEBI" id="CHEBI:60240"/>
        <label>1</label>
    </ligand>
</feature>
<comment type="caution">
    <text evidence="5">The sequence shown here is derived from an EMBL/GenBank/DDBJ whole genome shotgun (WGS) entry which is preliminary data.</text>
</comment>
<evidence type="ECO:0000313" key="5">
    <source>
        <dbReference type="EMBL" id="MCM1991884.1"/>
    </source>
</evidence>
<dbReference type="GO" id="GO:0046872">
    <property type="term" value="F:metal ion binding"/>
    <property type="evidence" value="ECO:0007669"/>
    <property type="project" value="UniProtKB-KW"/>
</dbReference>
<dbReference type="PANTHER" id="PTHR13799:SF14">
    <property type="entry name" value="GTP CYCLOHYDROLASE 1 TYPE 2 HOMOLOG"/>
    <property type="match status" value="1"/>
</dbReference>
<dbReference type="SUPFAM" id="SSF102705">
    <property type="entry name" value="NIF3 (NGG1p interacting factor 3)-like"/>
    <property type="match status" value="1"/>
</dbReference>
<organism evidence="5 6">
    <name type="scientific">Oceanirhabdus seepicola</name>
    <dbReference type="NCBI Taxonomy" id="2828781"/>
    <lineage>
        <taxon>Bacteria</taxon>
        <taxon>Bacillati</taxon>
        <taxon>Bacillota</taxon>
        <taxon>Clostridia</taxon>
        <taxon>Eubacteriales</taxon>
        <taxon>Clostridiaceae</taxon>
        <taxon>Oceanirhabdus</taxon>
    </lineage>
</organism>
<feature type="binding site" evidence="4">
    <location>
        <position position="66"/>
    </location>
    <ligand>
        <name>a divalent metal cation</name>
        <dbReference type="ChEBI" id="CHEBI:60240"/>
        <label>1</label>
    </ligand>
</feature>
<dbReference type="PANTHER" id="PTHR13799">
    <property type="entry name" value="NGG1 INTERACTING FACTOR 3"/>
    <property type="match status" value="1"/>
</dbReference>
<reference evidence="5" key="2">
    <citation type="submission" date="2021-04" db="EMBL/GenBank/DDBJ databases">
        <authorList>
            <person name="Dong X."/>
        </authorList>
    </citation>
    <scope>NUCLEOTIDE SEQUENCE</scope>
    <source>
        <strain evidence="5">ZWT</strain>
    </source>
</reference>
<accession>A0A9J6P6K7</accession>
<feature type="binding site" evidence="4">
    <location>
        <position position="218"/>
    </location>
    <ligand>
        <name>a divalent metal cation</name>
        <dbReference type="ChEBI" id="CHEBI:60240"/>
        <label>1</label>
    </ligand>
</feature>
<evidence type="ECO:0000256" key="1">
    <source>
        <dbReference type="ARBA" id="ARBA00006964"/>
    </source>
</evidence>
<feature type="binding site" evidence="4">
    <location>
        <position position="67"/>
    </location>
    <ligand>
        <name>a divalent metal cation</name>
        <dbReference type="ChEBI" id="CHEBI:60240"/>
        <label>1</label>
    </ligand>
</feature>
<evidence type="ECO:0000256" key="2">
    <source>
        <dbReference type="ARBA" id="ARBA00022112"/>
    </source>
</evidence>
<feature type="binding site" evidence="4">
    <location>
        <position position="222"/>
    </location>
    <ligand>
        <name>a divalent metal cation</name>
        <dbReference type="ChEBI" id="CHEBI:60240"/>
        <label>1</label>
    </ligand>
</feature>
<dbReference type="Proteomes" id="UP001056429">
    <property type="component" value="Unassembled WGS sequence"/>
</dbReference>
<evidence type="ECO:0000256" key="3">
    <source>
        <dbReference type="ARBA" id="ARBA00022723"/>
    </source>
</evidence>